<reference evidence="1" key="1">
    <citation type="submission" date="2020-12" db="EMBL/GenBank/DDBJ databases">
        <title>Metabolic potential, ecology and presence of endohyphal bacteria is reflected in genomic diversity of Mucoromycotina.</title>
        <authorList>
            <person name="Muszewska A."/>
            <person name="Okrasinska A."/>
            <person name="Steczkiewicz K."/>
            <person name="Drgas O."/>
            <person name="Orlowska M."/>
            <person name="Perlinska-Lenart U."/>
            <person name="Aleksandrzak-Piekarczyk T."/>
            <person name="Szatraj K."/>
            <person name="Zielenkiewicz U."/>
            <person name="Pilsyk S."/>
            <person name="Malc E."/>
            <person name="Mieczkowski P."/>
            <person name="Kruszewska J.S."/>
            <person name="Biernat P."/>
            <person name="Pawlowska J."/>
        </authorList>
    </citation>
    <scope>NUCLEOTIDE SEQUENCE</scope>
    <source>
        <strain evidence="1">WA0000017839</strain>
    </source>
</reference>
<dbReference type="EMBL" id="JAEPRD010000175">
    <property type="protein sequence ID" value="KAG2195240.1"/>
    <property type="molecule type" value="Genomic_DNA"/>
</dbReference>
<protein>
    <recommendedName>
        <fullName evidence="3">PH domain-containing protein</fullName>
    </recommendedName>
</protein>
<evidence type="ECO:0000313" key="1">
    <source>
        <dbReference type="EMBL" id="KAG2195240.1"/>
    </source>
</evidence>
<sequence>MPDVKESVSSMQVRKAYIPFWYYDMAVSADVTPSTTDENEPQEKLTKAMGPPREMLGIGFDCFWPGHTWDPMCYLSFGKSLANRMEKLVPFTPDLYEDKEIEILPFTVDPFADITERVPVALENLSVHSLTHRHGVYTLNNAKVLFNAAYPIYWPVYVAQFTDEKHRPDDPPKTVVIGAHSDDPPIYQWESSKSGPDQWINNGPWVKLDVTEPEWQMGFGNQPPLKQLVHRYLTEVVGQFQTTDKIHWEDERVQSYASYEKQNKDYLQQLFKVWAERNMLSRIETMDGDEKTIGLGGKNPRLQVRKVSEIREEIESRVGQEIEKLKQVEPVWFKEYNKNHHFKASNSSFKLFFKQSCSQLSNLGNKRIVPSFVSRDKKKKQQQQQYLAEVISSPGQPLRHRIKQRNEQHEPLVHYNGPLETLDQLPEEKLAWITKETSDDKELRHPLLDYPRSIVFRKPHHRNLPSIGYYNTNNASGSMRPKSTFYIRVLQVINQNSNKPCLIRSSIELNDQIFSGSYAVSQRCALNPRFRQPEICLGAQDFQIPMRPCEKKLQRITLQDTETNDSYQVLVVYGTYVGSRVLTLLDNKLIYEGFITVYTRGKLIPTRKALYKISIKAILDVFHPPTDDDERLVDVGSLGLALQFSHEALDDKESYTDLEYRMYILPDDLERSQEWEQAFMHASSLINEYRYDENYVATKVQGQEFRLNDVPNNDDDIGTMIISSKFLW</sequence>
<evidence type="ECO:0008006" key="3">
    <source>
        <dbReference type="Google" id="ProtNLM"/>
    </source>
</evidence>
<comment type="caution">
    <text evidence="1">The sequence shown here is derived from an EMBL/GenBank/DDBJ whole genome shotgun (WGS) entry which is preliminary data.</text>
</comment>
<proteinExistence type="predicted"/>
<keyword evidence="2" id="KW-1185">Reference proteome</keyword>
<name>A0A8H7QP63_9FUNG</name>
<gene>
    <name evidence="1" type="ORF">INT47_007969</name>
</gene>
<dbReference type="OrthoDB" id="2349883at2759"/>
<evidence type="ECO:0000313" key="2">
    <source>
        <dbReference type="Proteomes" id="UP000603453"/>
    </source>
</evidence>
<organism evidence="1 2">
    <name type="scientific">Mucor saturninus</name>
    <dbReference type="NCBI Taxonomy" id="64648"/>
    <lineage>
        <taxon>Eukaryota</taxon>
        <taxon>Fungi</taxon>
        <taxon>Fungi incertae sedis</taxon>
        <taxon>Mucoromycota</taxon>
        <taxon>Mucoromycotina</taxon>
        <taxon>Mucoromycetes</taxon>
        <taxon>Mucorales</taxon>
        <taxon>Mucorineae</taxon>
        <taxon>Mucoraceae</taxon>
        <taxon>Mucor</taxon>
    </lineage>
</organism>
<dbReference type="Proteomes" id="UP000603453">
    <property type="component" value="Unassembled WGS sequence"/>
</dbReference>
<dbReference type="AlphaFoldDB" id="A0A8H7QP63"/>
<accession>A0A8H7QP63</accession>